<keyword evidence="3" id="KW-0862">Zinc</keyword>
<dbReference type="PANTHER" id="PTHR45931:SF3">
    <property type="entry name" value="RING ZINC FINGER-CONTAINING PROTEIN"/>
    <property type="match status" value="1"/>
</dbReference>
<evidence type="ECO:0000256" key="3">
    <source>
        <dbReference type="ARBA" id="ARBA00022833"/>
    </source>
</evidence>
<keyword evidence="8" id="KW-1185">Reference proteome</keyword>
<dbReference type="SMART" id="SM00184">
    <property type="entry name" value="RING"/>
    <property type="match status" value="1"/>
</dbReference>
<dbReference type="InterPro" id="IPR001841">
    <property type="entry name" value="Znf_RING"/>
</dbReference>
<accession>A0ABR4NCY1</accession>
<dbReference type="Pfam" id="PF13639">
    <property type="entry name" value="zf-RING_2"/>
    <property type="match status" value="1"/>
</dbReference>
<evidence type="ECO:0000256" key="4">
    <source>
        <dbReference type="PROSITE-ProRule" id="PRU00175"/>
    </source>
</evidence>
<dbReference type="InterPro" id="IPR013083">
    <property type="entry name" value="Znf_RING/FYVE/PHD"/>
</dbReference>
<keyword evidence="7" id="KW-0808">Transferase</keyword>
<feature type="compositionally biased region" description="Low complexity" evidence="5">
    <location>
        <begin position="41"/>
        <end position="66"/>
    </location>
</feature>
<dbReference type="PROSITE" id="PS50089">
    <property type="entry name" value="ZF_RING_2"/>
    <property type="match status" value="1"/>
</dbReference>
<proteinExistence type="predicted"/>
<gene>
    <name evidence="7" type="primary">PJA2</name>
    <name evidence="7" type="ORF">HK105_203052</name>
</gene>
<dbReference type="PANTHER" id="PTHR45931">
    <property type="entry name" value="SI:CH211-59O9.10"/>
    <property type="match status" value="1"/>
</dbReference>
<dbReference type="EC" id="2.3.2.27" evidence="7"/>
<evidence type="ECO:0000313" key="7">
    <source>
        <dbReference type="EMBL" id="KAL2917388.1"/>
    </source>
</evidence>
<organism evidence="7 8">
    <name type="scientific">Polyrhizophydium stewartii</name>
    <dbReference type="NCBI Taxonomy" id="2732419"/>
    <lineage>
        <taxon>Eukaryota</taxon>
        <taxon>Fungi</taxon>
        <taxon>Fungi incertae sedis</taxon>
        <taxon>Chytridiomycota</taxon>
        <taxon>Chytridiomycota incertae sedis</taxon>
        <taxon>Chytridiomycetes</taxon>
        <taxon>Rhizophydiales</taxon>
        <taxon>Rhizophydiales incertae sedis</taxon>
        <taxon>Polyrhizophydium</taxon>
    </lineage>
</organism>
<keyword evidence="1" id="KW-0479">Metal-binding</keyword>
<evidence type="ECO:0000256" key="2">
    <source>
        <dbReference type="ARBA" id="ARBA00022771"/>
    </source>
</evidence>
<dbReference type="Gene3D" id="3.30.40.10">
    <property type="entry name" value="Zinc/RING finger domain, C3HC4 (zinc finger)"/>
    <property type="match status" value="1"/>
</dbReference>
<dbReference type="EMBL" id="JADGIZ020000011">
    <property type="protein sequence ID" value="KAL2917388.1"/>
    <property type="molecule type" value="Genomic_DNA"/>
</dbReference>
<feature type="domain" description="RING-type" evidence="6">
    <location>
        <begin position="155"/>
        <end position="196"/>
    </location>
</feature>
<dbReference type="SUPFAM" id="SSF57850">
    <property type="entry name" value="RING/U-box"/>
    <property type="match status" value="1"/>
</dbReference>
<comment type="caution">
    <text evidence="7">The sequence shown here is derived from an EMBL/GenBank/DDBJ whole genome shotgun (WGS) entry which is preliminary data.</text>
</comment>
<keyword evidence="2 4" id="KW-0863">Zinc-finger</keyword>
<evidence type="ECO:0000313" key="8">
    <source>
        <dbReference type="Proteomes" id="UP001527925"/>
    </source>
</evidence>
<keyword evidence="7" id="KW-0012">Acyltransferase</keyword>
<dbReference type="InterPro" id="IPR051834">
    <property type="entry name" value="RING_finger_E3_ligase"/>
</dbReference>
<dbReference type="GO" id="GO:0061630">
    <property type="term" value="F:ubiquitin protein ligase activity"/>
    <property type="evidence" value="ECO:0007669"/>
    <property type="project" value="UniProtKB-EC"/>
</dbReference>
<reference evidence="7 8" key="1">
    <citation type="submission" date="2023-09" db="EMBL/GenBank/DDBJ databases">
        <title>Pangenome analysis of Batrachochytrium dendrobatidis and related Chytrids.</title>
        <authorList>
            <person name="Yacoub M.N."/>
            <person name="Stajich J.E."/>
            <person name="James T.Y."/>
        </authorList>
    </citation>
    <scope>NUCLEOTIDE SEQUENCE [LARGE SCALE GENOMIC DNA]</scope>
    <source>
        <strain evidence="7 8">JEL0888</strain>
    </source>
</reference>
<name>A0ABR4NCY1_9FUNG</name>
<dbReference type="Proteomes" id="UP001527925">
    <property type="component" value="Unassembled WGS sequence"/>
</dbReference>
<protein>
    <submittedName>
        <fullName evidence="7">E3 ubiquitin-protein ligase Praja-2</fullName>
        <ecNumber evidence="7">2.3.2.27</ecNumber>
    </submittedName>
</protein>
<feature type="region of interest" description="Disordered" evidence="5">
    <location>
        <begin position="13"/>
        <end position="69"/>
    </location>
</feature>
<sequence>MDLLPLMFGQLMNPAMSGPVSSENPLAQGRSRPPMPETSDPSQSSRRQGASSAAADGAEGSDEAPGSRSSANLQQYMMMAMLQQLGVMLGGESNILEILGDPGDYVSNQRSFDEIITRLMEQHAQGQHPPAASETTIRTLPHRPFKREGALHVECIVCQEDFAEEETTIELPCKHVFHPECINNWLKLNGTCPVCRFSLVDQPASGASPS</sequence>
<evidence type="ECO:0000256" key="5">
    <source>
        <dbReference type="SAM" id="MobiDB-lite"/>
    </source>
</evidence>
<evidence type="ECO:0000256" key="1">
    <source>
        <dbReference type="ARBA" id="ARBA00022723"/>
    </source>
</evidence>
<evidence type="ECO:0000259" key="6">
    <source>
        <dbReference type="PROSITE" id="PS50089"/>
    </source>
</evidence>